<keyword evidence="1" id="KW-1133">Transmembrane helix</keyword>
<gene>
    <name evidence="2" type="primary">nrf-6_28</name>
    <name evidence="2" type="ORF">TNCT_150661</name>
</gene>
<dbReference type="EMBL" id="BMAO01004188">
    <property type="protein sequence ID" value="GFQ93036.1"/>
    <property type="molecule type" value="Genomic_DNA"/>
</dbReference>
<protein>
    <submittedName>
        <fullName evidence="2">Nose resistant to fluoxetine protein 6</fullName>
    </submittedName>
</protein>
<dbReference type="OrthoDB" id="118951at2759"/>
<sequence length="253" mass="29907">MDMQFHLMTPLFMVSLFKWPRFGYGLIILGICASCCYRCILTIKYSLFHHLSCLRYYVDGDIDSFFYRFFIYLDTLHIKPIPNLGTYLLGLGWGHYIWNREMNKKRSTSMMTLCFGWIGCYISLLIFYDVLYFSDESLLKHIAYNGFGTILYSCCMGWIFHVCTTKQMELLSRLLSLKIFFPFSRLSFAAYLINFMVILHYLLSSTKQDETFSFISMIGFVLHATFWTYILSFIASLFVEVPVSRVFRWFQGN</sequence>
<keyword evidence="1" id="KW-0472">Membrane</keyword>
<dbReference type="AlphaFoldDB" id="A0A8X6L2F9"/>
<dbReference type="PANTHER" id="PTHR11161">
    <property type="entry name" value="O-ACYLTRANSFERASE"/>
    <property type="match status" value="1"/>
</dbReference>
<evidence type="ECO:0000313" key="3">
    <source>
        <dbReference type="Proteomes" id="UP000887116"/>
    </source>
</evidence>
<dbReference type="InterPro" id="IPR052728">
    <property type="entry name" value="O2_lipid_transport_reg"/>
</dbReference>
<keyword evidence="3" id="KW-1185">Reference proteome</keyword>
<feature type="transmembrane region" description="Helical" evidence="1">
    <location>
        <begin position="142"/>
        <end position="162"/>
    </location>
</feature>
<feature type="transmembrane region" description="Helical" evidence="1">
    <location>
        <begin position="22"/>
        <end position="41"/>
    </location>
</feature>
<feature type="transmembrane region" description="Helical" evidence="1">
    <location>
        <begin position="110"/>
        <end position="130"/>
    </location>
</feature>
<comment type="caution">
    <text evidence="2">The sequence shown here is derived from an EMBL/GenBank/DDBJ whole genome shotgun (WGS) entry which is preliminary data.</text>
</comment>
<organism evidence="2 3">
    <name type="scientific">Trichonephila clavata</name>
    <name type="common">Joro spider</name>
    <name type="synonym">Nephila clavata</name>
    <dbReference type="NCBI Taxonomy" id="2740835"/>
    <lineage>
        <taxon>Eukaryota</taxon>
        <taxon>Metazoa</taxon>
        <taxon>Ecdysozoa</taxon>
        <taxon>Arthropoda</taxon>
        <taxon>Chelicerata</taxon>
        <taxon>Arachnida</taxon>
        <taxon>Araneae</taxon>
        <taxon>Araneomorphae</taxon>
        <taxon>Entelegynae</taxon>
        <taxon>Araneoidea</taxon>
        <taxon>Nephilidae</taxon>
        <taxon>Trichonephila</taxon>
    </lineage>
</organism>
<dbReference type="Proteomes" id="UP000887116">
    <property type="component" value="Unassembled WGS sequence"/>
</dbReference>
<accession>A0A8X6L2F9</accession>
<dbReference type="PANTHER" id="PTHR11161:SF0">
    <property type="entry name" value="O-ACYLTRANSFERASE LIKE PROTEIN"/>
    <property type="match status" value="1"/>
</dbReference>
<feature type="transmembrane region" description="Helical" evidence="1">
    <location>
        <begin position="214"/>
        <end position="239"/>
    </location>
</feature>
<feature type="transmembrane region" description="Helical" evidence="1">
    <location>
        <begin position="183"/>
        <end position="202"/>
    </location>
</feature>
<reference evidence="2" key="1">
    <citation type="submission" date="2020-07" db="EMBL/GenBank/DDBJ databases">
        <title>Multicomponent nature underlies the extraordinary mechanical properties of spider dragline silk.</title>
        <authorList>
            <person name="Kono N."/>
            <person name="Nakamura H."/>
            <person name="Mori M."/>
            <person name="Yoshida Y."/>
            <person name="Ohtoshi R."/>
            <person name="Malay A.D."/>
            <person name="Moran D.A.P."/>
            <person name="Tomita M."/>
            <person name="Numata K."/>
            <person name="Arakawa K."/>
        </authorList>
    </citation>
    <scope>NUCLEOTIDE SEQUENCE</scope>
</reference>
<name>A0A8X6L2F9_TRICU</name>
<evidence type="ECO:0000256" key="1">
    <source>
        <dbReference type="SAM" id="Phobius"/>
    </source>
</evidence>
<keyword evidence="1" id="KW-0812">Transmembrane</keyword>
<evidence type="ECO:0000313" key="2">
    <source>
        <dbReference type="EMBL" id="GFQ93036.1"/>
    </source>
</evidence>
<proteinExistence type="predicted"/>